<feature type="transmembrane region" description="Helical" evidence="6">
    <location>
        <begin position="355"/>
        <end position="378"/>
    </location>
</feature>
<proteinExistence type="predicted"/>
<organism evidence="7 8">
    <name type="scientific">Acidaminococcus fermentans</name>
    <dbReference type="NCBI Taxonomy" id="905"/>
    <lineage>
        <taxon>Bacteria</taxon>
        <taxon>Bacillati</taxon>
        <taxon>Bacillota</taxon>
        <taxon>Negativicutes</taxon>
        <taxon>Acidaminococcales</taxon>
        <taxon>Acidaminococcaceae</taxon>
        <taxon>Acidaminococcus</taxon>
    </lineage>
</organism>
<evidence type="ECO:0000313" key="8">
    <source>
        <dbReference type="Proteomes" id="UP000182379"/>
    </source>
</evidence>
<feature type="transmembrane region" description="Helical" evidence="6">
    <location>
        <begin position="86"/>
        <end position="105"/>
    </location>
</feature>
<dbReference type="RefSeq" id="WP_074705135.1">
    <property type="nucleotide sequence ID" value="NZ_CAMEFB010000014.1"/>
</dbReference>
<dbReference type="InterPro" id="IPR051679">
    <property type="entry name" value="DASS-Related_Transporters"/>
</dbReference>
<comment type="caution">
    <text evidence="7">The sequence shown here is derived from an EMBL/GenBank/DDBJ whole genome shotgun (WGS) entry which is preliminary data.</text>
</comment>
<feature type="transmembrane region" description="Helical" evidence="6">
    <location>
        <begin position="453"/>
        <end position="471"/>
    </location>
</feature>
<comment type="subcellular location">
    <subcellularLocation>
        <location evidence="1">Cell membrane</location>
        <topology evidence="1">Multi-pass membrane protein</topology>
    </subcellularLocation>
</comment>
<evidence type="ECO:0000256" key="1">
    <source>
        <dbReference type="ARBA" id="ARBA00004651"/>
    </source>
</evidence>
<dbReference type="GO" id="GO:0005886">
    <property type="term" value="C:plasma membrane"/>
    <property type="evidence" value="ECO:0007669"/>
    <property type="project" value="UniProtKB-SubCell"/>
</dbReference>
<feature type="transmembrane region" description="Helical" evidence="6">
    <location>
        <begin position="427"/>
        <end position="446"/>
    </location>
</feature>
<dbReference type="PANTHER" id="PTHR43652:SF2">
    <property type="entry name" value="BASIC AMINO ACID ANTIPORTER YFCC-RELATED"/>
    <property type="match status" value="1"/>
</dbReference>
<name>A0A1H2VHR1_ACIFE</name>
<feature type="transmembrane region" description="Helical" evidence="6">
    <location>
        <begin position="149"/>
        <end position="173"/>
    </location>
</feature>
<keyword evidence="5 6" id="KW-0472">Membrane</keyword>
<keyword evidence="2" id="KW-1003">Cell membrane</keyword>
<dbReference type="AlphaFoldDB" id="A0A1H2VHR1"/>
<dbReference type="Proteomes" id="UP000182379">
    <property type="component" value="Unassembled WGS sequence"/>
</dbReference>
<evidence type="ECO:0000313" key="7">
    <source>
        <dbReference type="EMBL" id="SDW67857.1"/>
    </source>
</evidence>
<evidence type="ECO:0000256" key="3">
    <source>
        <dbReference type="ARBA" id="ARBA00022692"/>
    </source>
</evidence>
<dbReference type="Pfam" id="PF03606">
    <property type="entry name" value="DcuC"/>
    <property type="match status" value="1"/>
</dbReference>
<accession>A0A1H2VHR1</accession>
<dbReference type="PANTHER" id="PTHR43652">
    <property type="entry name" value="BASIC AMINO ACID ANTIPORTER YFCC-RELATED"/>
    <property type="match status" value="1"/>
</dbReference>
<evidence type="ECO:0000256" key="5">
    <source>
        <dbReference type="ARBA" id="ARBA00023136"/>
    </source>
</evidence>
<dbReference type="InterPro" id="IPR018385">
    <property type="entry name" value="C4_dicarb_anaerob_car-like"/>
</dbReference>
<evidence type="ECO:0000256" key="2">
    <source>
        <dbReference type="ARBA" id="ARBA00022475"/>
    </source>
</evidence>
<feature type="transmembrane region" description="Helical" evidence="6">
    <location>
        <begin position="297"/>
        <end position="319"/>
    </location>
</feature>
<reference evidence="7 8" key="1">
    <citation type="submission" date="2016-10" db="EMBL/GenBank/DDBJ databases">
        <authorList>
            <person name="Varghese N."/>
            <person name="Submissions S."/>
        </authorList>
    </citation>
    <scope>NUCLEOTIDE SEQUENCE [LARGE SCALE GENOMIC DNA]</scope>
    <source>
        <strain evidence="7 8">WCC6</strain>
    </source>
</reference>
<keyword evidence="4 6" id="KW-1133">Transmembrane helix</keyword>
<feature type="transmembrane region" description="Helical" evidence="6">
    <location>
        <begin position="21"/>
        <end position="40"/>
    </location>
</feature>
<feature type="transmembrane region" description="Helical" evidence="6">
    <location>
        <begin position="270"/>
        <end position="291"/>
    </location>
</feature>
<feature type="transmembrane region" description="Helical" evidence="6">
    <location>
        <begin position="126"/>
        <end position="143"/>
    </location>
</feature>
<protein>
    <submittedName>
        <fullName evidence="7">Uncharacterized membrane protein YfcC, ion transporter superfamily</fullName>
    </submittedName>
</protein>
<dbReference type="EMBL" id="FNOP01000004">
    <property type="protein sequence ID" value="SDW67857.1"/>
    <property type="molecule type" value="Genomic_DNA"/>
</dbReference>
<feature type="transmembrane region" description="Helical" evidence="6">
    <location>
        <begin position="211"/>
        <end position="229"/>
    </location>
</feature>
<evidence type="ECO:0000256" key="4">
    <source>
        <dbReference type="ARBA" id="ARBA00022989"/>
    </source>
</evidence>
<sequence length="479" mass="51695">MTENKQDTVQKPVNKKVSVPSPIIIIFFILILTAIATYLIPAGAFERVKDAASGRMVVDPNTFHFIARHPAGFFDVFKAVPRGVKGASGIVGFLMIIGGALNVMAETGAINGALGHVVTKVKGREMLLIPVMLTIMTCLSTFAGCSEEYIAFVPLIMAVSYALGFDSIVAVALPLAAVSGGYGAGVTNAFTVGVAQSISGLPMFSGIEFRMVMLAVLILINVSYTMWYARKIKKNPERSYMYDYDQIYRPQMDLSAYEGENALMTGRQKVIMAGFVVTVVAILVGVIKFGFYMDELAALFLMMAVFAGIVGRLSINTFANAFIGGVKNMAMPCMMVSLCKGVTLLMGDSKILDTIIYYLAAGLNVFPHSLLGFGMFIVQDVFNLVVPSGSGQAAITMPIMAPLADLVGLTRQTAVLAFQMGDAFTNMITPASGTTMTVLTVAGVPLRRWWKFAFPLLGLEWIFAFVVMWYASAIHFGPF</sequence>
<gene>
    <name evidence="7" type="ORF">SAMN05216495_10450</name>
</gene>
<keyword evidence="3 6" id="KW-0812">Transmembrane</keyword>
<evidence type="ECO:0000256" key="6">
    <source>
        <dbReference type="SAM" id="Phobius"/>
    </source>
</evidence>